<gene>
    <name evidence="2" type="primary">rutD_8</name>
    <name evidence="2" type="ORF">GALL_349360</name>
</gene>
<sequence length="290" mass="30888">MLHDAPAVLPGMPLGDLPLEPGTQVLVIRAQVGPLTALHHAPDGPPTGTVLIVPGFTGSKEDHRLLLPELARRGWDAWSFSQRGQGDSSGPDSLASYGMDLLAGDVEEVAQAVLGAAGGRLHLIGHSFGGLVARAAAIAYPERFASLTLLCSGPHGWVGRNADDRAALLANPHIDLWRLRNPQRAHLDDLDLSPDDAFLRLRAELTHPDQLVAAIDHLADPTDRTAELASTGLRTAVVHGENDDAWPQDWQRTMAARLGAPVRVVPATGHCPNEEAPVVTAQILDELLRA</sequence>
<dbReference type="PANTHER" id="PTHR43433">
    <property type="entry name" value="HYDROLASE, ALPHA/BETA FOLD FAMILY PROTEIN"/>
    <property type="match status" value="1"/>
</dbReference>
<dbReference type="GO" id="GO:0004806">
    <property type="term" value="F:triacylglycerol lipase activity"/>
    <property type="evidence" value="ECO:0007669"/>
    <property type="project" value="TreeGrafter"/>
</dbReference>
<dbReference type="Pfam" id="PF12697">
    <property type="entry name" value="Abhydrolase_6"/>
    <property type="match status" value="1"/>
</dbReference>
<feature type="domain" description="AB hydrolase-1" evidence="1">
    <location>
        <begin position="50"/>
        <end position="282"/>
    </location>
</feature>
<dbReference type="AlphaFoldDB" id="A0A1J5QIE5"/>
<dbReference type="PRINTS" id="PR00111">
    <property type="entry name" value="ABHYDROLASE"/>
</dbReference>
<comment type="caution">
    <text evidence="2">The sequence shown here is derived from an EMBL/GenBank/DDBJ whole genome shotgun (WGS) entry which is preliminary data.</text>
</comment>
<dbReference type="PANTHER" id="PTHR43433:SF5">
    <property type="entry name" value="AB HYDROLASE-1 DOMAIN-CONTAINING PROTEIN"/>
    <property type="match status" value="1"/>
</dbReference>
<dbReference type="GO" id="GO:0046503">
    <property type="term" value="P:glycerolipid catabolic process"/>
    <property type="evidence" value="ECO:0007669"/>
    <property type="project" value="TreeGrafter"/>
</dbReference>
<organism evidence="2">
    <name type="scientific">mine drainage metagenome</name>
    <dbReference type="NCBI Taxonomy" id="410659"/>
    <lineage>
        <taxon>unclassified sequences</taxon>
        <taxon>metagenomes</taxon>
        <taxon>ecological metagenomes</taxon>
    </lineage>
</organism>
<dbReference type="SUPFAM" id="SSF53474">
    <property type="entry name" value="alpha/beta-Hydrolases"/>
    <property type="match status" value="1"/>
</dbReference>
<proteinExistence type="predicted"/>
<reference evidence="2" key="1">
    <citation type="submission" date="2016-10" db="EMBL/GenBank/DDBJ databases">
        <title>Sequence of Gallionella enrichment culture.</title>
        <authorList>
            <person name="Poehlein A."/>
            <person name="Muehling M."/>
            <person name="Daniel R."/>
        </authorList>
    </citation>
    <scope>NUCLEOTIDE SEQUENCE</scope>
</reference>
<evidence type="ECO:0000313" key="2">
    <source>
        <dbReference type="EMBL" id="OIQ83256.1"/>
    </source>
</evidence>
<dbReference type="InterPro" id="IPR050471">
    <property type="entry name" value="AB_hydrolase"/>
</dbReference>
<evidence type="ECO:0000259" key="1">
    <source>
        <dbReference type="Pfam" id="PF12697"/>
    </source>
</evidence>
<dbReference type="Gene3D" id="3.40.50.1820">
    <property type="entry name" value="alpha/beta hydrolase"/>
    <property type="match status" value="1"/>
</dbReference>
<dbReference type="InterPro" id="IPR000073">
    <property type="entry name" value="AB_hydrolase_1"/>
</dbReference>
<keyword evidence="2" id="KW-0378">Hydrolase</keyword>
<dbReference type="InterPro" id="IPR029058">
    <property type="entry name" value="AB_hydrolase_fold"/>
</dbReference>
<dbReference type="EMBL" id="MLJW01000719">
    <property type="protein sequence ID" value="OIQ83256.1"/>
    <property type="molecule type" value="Genomic_DNA"/>
</dbReference>
<protein>
    <submittedName>
        <fullName evidence="2">Putative aminoacrylate hydrolase RutD</fullName>
    </submittedName>
</protein>
<name>A0A1J5QIE5_9ZZZZ</name>
<accession>A0A1J5QIE5</accession>